<evidence type="ECO:0000313" key="5">
    <source>
        <dbReference type="EMBL" id="PWL55754.1"/>
    </source>
</evidence>
<dbReference type="AlphaFoldDB" id="A0A316MBT7"/>
<evidence type="ECO:0000256" key="2">
    <source>
        <dbReference type="ARBA" id="ARBA00023004"/>
    </source>
</evidence>
<dbReference type="PANTHER" id="PTHR42827:SF1">
    <property type="entry name" value="IRON-SULFUR CLUSTER-BINDING PROTEIN"/>
    <property type="match status" value="1"/>
</dbReference>
<evidence type="ECO:0000259" key="4">
    <source>
        <dbReference type="PROSITE" id="PS51379"/>
    </source>
</evidence>
<feature type="domain" description="4Fe-4S ferredoxin-type" evidence="4">
    <location>
        <begin position="199"/>
        <end position="229"/>
    </location>
</feature>
<dbReference type="Gene3D" id="3.30.70.3270">
    <property type="match status" value="1"/>
</dbReference>
<dbReference type="EMBL" id="QAMZ01000003">
    <property type="protein sequence ID" value="PWL55754.1"/>
    <property type="molecule type" value="Genomic_DNA"/>
</dbReference>
<comment type="caution">
    <text evidence="5">The sequence shown here is derived from an EMBL/GenBank/DDBJ whole genome shotgun (WGS) entry which is preliminary data.</text>
</comment>
<sequence length="229" mass="25666">MKFNIKELKKLLYENGADIIGVADLSSYRLEEDELKFGISIGVKLPKDIVKSISNGPNIEYYNIYNDLNGKLDLLANICAKYLINCGYKAQPQTTLIVKETSDFRTDVPHKTVAVKAGLGWIGKNALLVTDDYGSAIRLTSILTNMKIYSEQEVVNSKCGQCMICRNACPANAILGKEWHEGIDRDDIYNPISCRTKARELAFNSFSKIITLCGKCIEVCPYTRRYINS</sequence>
<dbReference type="PROSITE" id="PS00198">
    <property type="entry name" value="4FE4S_FER_1"/>
    <property type="match status" value="1"/>
</dbReference>
<dbReference type="InterPro" id="IPR017900">
    <property type="entry name" value="4Fe4S_Fe_S_CS"/>
</dbReference>
<evidence type="ECO:0000256" key="1">
    <source>
        <dbReference type="ARBA" id="ARBA00022723"/>
    </source>
</evidence>
<dbReference type="GO" id="GO:0046872">
    <property type="term" value="F:metal ion binding"/>
    <property type="evidence" value="ECO:0007669"/>
    <property type="project" value="UniProtKB-KW"/>
</dbReference>
<gene>
    <name evidence="5" type="ORF">DBY38_00230</name>
</gene>
<accession>A0A316MBT7</accession>
<organism evidence="5 6">
    <name type="scientific">Clostridium cadaveris</name>
    <dbReference type="NCBI Taxonomy" id="1529"/>
    <lineage>
        <taxon>Bacteria</taxon>
        <taxon>Bacillati</taxon>
        <taxon>Bacillota</taxon>
        <taxon>Clostridia</taxon>
        <taxon>Eubacteriales</taxon>
        <taxon>Clostridiaceae</taxon>
        <taxon>Clostridium</taxon>
    </lineage>
</organism>
<dbReference type="PROSITE" id="PS51379">
    <property type="entry name" value="4FE4S_FER_2"/>
    <property type="match status" value="2"/>
</dbReference>
<reference evidence="5 6" key="1">
    <citation type="submission" date="2018-03" db="EMBL/GenBank/DDBJ databases">
        <title>The uncultured portion of the human microbiome is neutrally assembled.</title>
        <authorList>
            <person name="Jeraldo P."/>
            <person name="Boardman L."/>
            <person name="White B.A."/>
            <person name="Nelson H."/>
            <person name="Goldenfeld N."/>
            <person name="Chia N."/>
        </authorList>
    </citation>
    <scope>NUCLEOTIDE SEQUENCE [LARGE SCALE GENOMIC DNA]</scope>
    <source>
        <strain evidence="5">CIM:MAG 903</strain>
    </source>
</reference>
<keyword evidence="1" id="KW-0479">Metal-binding</keyword>
<keyword evidence="2" id="KW-0408">Iron</keyword>
<dbReference type="InterPro" id="IPR017896">
    <property type="entry name" value="4Fe4S_Fe-S-bd"/>
</dbReference>
<feature type="domain" description="4Fe-4S ferredoxin-type" evidence="4">
    <location>
        <begin position="150"/>
        <end position="178"/>
    </location>
</feature>
<evidence type="ECO:0000256" key="3">
    <source>
        <dbReference type="ARBA" id="ARBA00023014"/>
    </source>
</evidence>
<dbReference type="Proteomes" id="UP000246114">
    <property type="component" value="Unassembled WGS sequence"/>
</dbReference>
<protein>
    <submittedName>
        <fullName evidence="5">Epoxyqueuosine reductase</fullName>
    </submittedName>
</protein>
<keyword evidence="3" id="KW-0411">Iron-sulfur</keyword>
<evidence type="ECO:0000313" key="6">
    <source>
        <dbReference type="Proteomes" id="UP000246114"/>
    </source>
</evidence>
<dbReference type="GO" id="GO:0051536">
    <property type="term" value="F:iron-sulfur cluster binding"/>
    <property type="evidence" value="ECO:0007669"/>
    <property type="project" value="UniProtKB-KW"/>
</dbReference>
<dbReference type="SUPFAM" id="SSF46548">
    <property type="entry name" value="alpha-helical ferredoxin"/>
    <property type="match status" value="1"/>
</dbReference>
<dbReference type="Pfam" id="PF13484">
    <property type="entry name" value="Fer4_16"/>
    <property type="match status" value="1"/>
</dbReference>
<proteinExistence type="predicted"/>
<name>A0A316MBT7_9CLOT</name>
<dbReference type="PANTHER" id="PTHR42827">
    <property type="entry name" value="IRON-SULFUR CLUSTER-BINDING PROTEIN-RELATED"/>
    <property type="match status" value="1"/>
</dbReference>